<dbReference type="Proteomes" id="UP000823823">
    <property type="component" value="Unassembled WGS sequence"/>
</dbReference>
<dbReference type="PANTHER" id="PTHR30106">
    <property type="entry name" value="INNER MEMBRANE PROTEIN YEIH-RELATED"/>
    <property type="match status" value="1"/>
</dbReference>
<proteinExistence type="inferred from homology"/>
<sequence>MPSPAPAAGSRPSLPRRIGPGLLLSLAVGAFTLALSHIIPAASPALVAIVLGTLAANTVLRRPATEKVLLPGLRVSSRTVLRIGIALLGLQLALGDVLELGPLTLLTVVAVVGLGMGAGLLAGRLLHLPLTQTILVSCGFSICGAAAVAAASSALEGTARGARDDREQDRSVQAERGGVQLETQTATAIALVVLFGTLMIPLVPLLAVALDLPAPGSGTWAGASILEVAQVVAAGSMMGTDALGTAVLVKLARVLMLAPVIAIVTAVMLRAASTRRGSAEHRDDLPQEGGSPARVDRARPPIMPMFVLAFLVAVGVRSLGIVPSPALDLLSTVQALLLASAMFALGTGLRADLLRQVGGRPVALAAILAVVVLAVGLAGALVAV</sequence>
<comment type="caution">
    <text evidence="8">The sequence shown here is derived from an EMBL/GenBank/DDBJ whole genome shotgun (WGS) entry which is preliminary data.</text>
</comment>
<dbReference type="GO" id="GO:0005886">
    <property type="term" value="C:plasma membrane"/>
    <property type="evidence" value="ECO:0007669"/>
    <property type="project" value="UniProtKB-SubCell"/>
</dbReference>
<feature type="transmembrane region" description="Helical" evidence="7">
    <location>
        <begin position="251"/>
        <end position="272"/>
    </location>
</feature>
<evidence type="ECO:0000256" key="4">
    <source>
        <dbReference type="ARBA" id="ARBA00022692"/>
    </source>
</evidence>
<name>A0A9D2LEH1_9MICO</name>
<feature type="transmembrane region" description="Helical" evidence="7">
    <location>
        <begin position="45"/>
        <end position="60"/>
    </location>
</feature>
<feature type="transmembrane region" description="Helical" evidence="7">
    <location>
        <begin position="329"/>
        <end position="349"/>
    </location>
</feature>
<dbReference type="AlphaFoldDB" id="A0A9D2LEH1"/>
<keyword evidence="4 7" id="KW-0812">Transmembrane</keyword>
<organism evidence="8 9">
    <name type="scientific">Candidatus Brachybacterium merdavium</name>
    <dbReference type="NCBI Taxonomy" id="2838513"/>
    <lineage>
        <taxon>Bacteria</taxon>
        <taxon>Bacillati</taxon>
        <taxon>Actinomycetota</taxon>
        <taxon>Actinomycetes</taxon>
        <taxon>Micrococcales</taxon>
        <taxon>Dermabacteraceae</taxon>
        <taxon>Brachybacterium</taxon>
    </lineage>
</organism>
<evidence type="ECO:0000256" key="5">
    <source>
        <dbReference type="ARBA" id="ARBA00022989"/>
    </source>
</evidence>
<evidence type="ECO:0000256" key="2">
    <source>
        <dbReference type="ARBA" id="ARBA00007977"/>
    </source>
</evidence>
<gene>
    <name evidence="8" type="ORF">H9786_11330</name>
</gene>
<feature type="transmembrane region" description="Helical" evidence="7">
    <location>
        <begin position="186"/>
        <end position="208"/>
    </location>
</feature>
<keyword evidence="5 7" id="KW-1133">Transmembrane helix</keyword>
<evidence type="ECO:0000313" key="9">
    <source>
        <dbReference type="Proteomes" id="UP000823823"/>
    </source>
</evidence>
<dbReference type="Pfam" id="PF03601">
    <property type="entry name" value="Cons_hypoth698"/>
    <property type="match status" value="2"/>
</dbReference>
<reference evidence="8" key="1">
    <citation type="journal article" date="2021" name="PeerJ">
        <title>Extensive microbial diversity within the chicken gut microbiome revealed by metagenomics and culture.</title>
        <authorList>
            <person name="Gilroy R."/>
            <person name="Ravi A."/>
            <person name="Getino M."/>
            <person name="Pursley I."/>
            <person name="Horton D.L."/>
            <person name="Alikhan N.F."/>
            <person name="Baker D."/>
            <person name="Gharbi K."/>
            <person name="Hall N."/>
            <person name="Watson M."/>
            <person name="Adriaenssens E.M."/>
            <person name="Foster-Nyarko E."/>
            <person name="Jarju S."/>
            <person name="Secka A."/>
            <person name="Antonio M."/>
            <person name="Oren A."/>
            <person name="Chaudhuri R.R."/>
            <person name="La Ragione R."/>
            <person name="Hildebrand F."/>
            <person name="Pallen M.J."/>
        </authorList>
    </citation>
    <scope>NUCLEOTIDE SEQUENCE</scope>
    <source>
        <strain evidence="8">ChiHjej13B12-24818</strain>
    </source>
</reference>
<dbReference type="EMBL" id="DWZH01000087">
    <property type="protein sequence ID" value="HJB11099.1"/>
    <property type="molecule type" value="Genomic_DNA"/>
</dbReference>
<feature type="transmembrane region" description="Helical" evidence="7">
    <location>
        <begin position="104"/>
        <end position="122"/>
    </location>
</feature>
<feature type="transmembrane region" description="Helical" evidence="7">
    <location>
        <begin position="134"/>
        <end position="155"/>
    </location>
</feature>
<evidence type="ECO:0000256" key="6">
    <source>
        <dbReference type="ARBA" id="ARBA00023136"/>
    </source>
</evidence>
<reference evidence="8" key="2">
    <citation type="submission" date="2021-04" db="EMBL/GenBank/DDBJ databases">
        <authorList>
            <person name="Gilroy R."/>
        </authorList>
    </citation>
    <scope>NUCLEOTIDE SEQUENCE</scope>
    <source>
        <strain evidence="8">ChiHjej13B12-24818</strain>
    </source>
</reference>
<keyword evidence="6 7" id="KW-0472">Membrane</keyword>
<keyword evidence="3" id="KW-1003">Cell membrane</keyword>
<feature type="transmembrane region" description="Helical" evidence="7">
    <location>
        <begin position="302"/>
        <end position="323"/>
    </location>
</feature>
<comment type="similarity">
    <text evidence="2">Belongs to the UPF0324 family.</text>
</comment>
<evidence type="ECO:0000313" key="8">
    <source>
        <dbReference type="EMBL" id="HJB11099.1"/>
    </source>
</evidence>
<evidence type="ECO:0000256" key="3">
    <source>
        <dbReference type="ARBA" id="ARBA00022475"/>
    </source>
</evidence>
<protein>
    <submittedName>
        <fullName evidence="8">Sulfate exporter family transporter</fullName>
    </submittedName>
</protein>
<accession>A0A9D2LEH1</accession>
<dbReference type="PANTHER" id="PTHR30106:SF2">
    <property type="entry name" value="UPF0324 INNER MEMBRANE PROTEIN YEIH"/>
    <property type="match status" value="1"/>
</dbReference>
<comment type="subcellular location">
    <subcellularLocation>
        <location evidence="1">Cell membrane</location>
        <topology evidence="1">Multi-pass membrane protein</topology>
    </subcellularLocation>
</comment>
<evidence type="ECO:0000256" key="7">
    <source>
        <dbReference type="SAM" id="Phobius"/>
    </source>
</evidence>
<dbReference type="InterPro" id="IPR018383">
    <property type="entry name" value="UPF0324_pro"/>
</dbReference>
<feature type="transmembrane region" description="Helical" evidence="7">
    <location>
        <begin position="361"/>
        <end position="383"/>
    </location>
</feature>
<evidence type="ECO:0000256" key="1">
    <source>
        <dbReference type="ARBA" id="ARBA00004651"/>
    </source>
</evidence>